<evidence type="ECO:0000256" key="2">
    <source>
        <dbReference type="SAM" id="SignalP"/>
    </source>
</evidence>
<dbReference type="RefSeq" id="WP_093244342.1">
    <property type="nucleotide sequence ID" value="NZ_FNQF01000006.1"/>
</dbReference>
<evidence type="ECO:0000259" key="3">
    <source>
        <dbReference type="Pfam" id="PF18962"/>
    </source>
</evidence>
<gene>
    <name evidence="4" type="ORF">SAMN05421540_106151</name>
</gene>
<proteinExistence type="predicted"/>
<keyword evidence="1 2" id="KW-0732">Signal</keyword>
<evidence type="ECO:0000313" key="5">
    <source>
        <dbReference type="Proteomes" id="UP000198820"/>
    </source>
</evidence>
<evidence type="ECO:0000256" key="1">
    <source>
        <dbReference type="ARBA" id="ARBA00022729"/>
    </source>
</evidence>
<feature type="chain" id="PRO_5011616125" evidence="2">
    <location>
        <begin position="20"/>
        <end position="308"/>
    </location>
</feature>
<accession>A0A1H4BSZ1</accession>
<dbReference type="InterPro" id="IPR026444">
    <property type="entry name" value="Secre_tail"/>
</dbReference>
<dbReference type="AlphaFoldDB" id="A0A1H4BSZ1"/>
<dbReference type="STRING" id="908615.SAMN05421540_106151"/>
<keyword evidence="5" id="KW-1185">Reference proteome</keyword>
<dbReference type="NCBIfam" id="TIGR04183">
    <property type="entry name" value="Por_Secre_tail"/>
    <property type="match status" value="1"/>
</dbReference>
<name>A0A1H4BSZ1_9FLAO</name>
<dbReference type="Proteomes" id="UP000198820">
    <property type="component" value="Unassembled WGS sequence"/>
</dbReference>
<dbReference type="Pfam" id="PF18962">
    <property type="entry name" value="Por_Secre_tail"/>
    <property type="match status" value="1"/>
</dbReference>
<dbReference type="Gene3D" id="2.60.120.560">
    <property type="entry name" value="Exo-inulinase, domain 1"/>
    <property type="match status" value="1"/>
</dbReference>
<feature type="signal peptide" evidence="2">
    <location>
        <begin position="1"/>
        <end position="19"/>
    </location>
</feature>
<protein>
    <submittedName>
        <fullName evidence="4">Por secretion system C-terminal sorting domain-containing protein</fullName>
    </submittedName>
</protein>
<reference evidence="4 5" key="1">
    <citation type="submission" date="2016-10" db="EMBL/GenBank/DDBJ databases">
        <authorList>
            <person name="de Groot N.N."/>
        </authorList>
    </citation>
    <scope>NUCLEOTIDE SEQUENCE [LARGE SCALE GENOMIC DNA]</scope>
    <source>
        <strain evidence="4 5">DSM 23581</strain>
    </source>
</reference>
<evidence type="ECO:0000313" key="4">
    <source>
        <dbReference type="EMBL" id="SEA51224.1"/>
    </source>
</evidence>
<feature type="domain" description="Secretion system C-terminal sorting" evidence="3">
    <location>
        <begin position="238"/>
        <end position="306"/>
    </location>
</feature>
<sequence>MIKNYALGLMILFFGFVSAQETISFEASEGYQLATLNTQNGWEVTVDSDGNFLQNQVVTDEEASDGSFSFKNAFEPSYDWQWLPIFGAAKTFDTPKSYEDFVFSYDVMVTETLGADFELTLYGIDADEDFVPVAGFAMENQGQVYVISDITYGSDYIDGASWIPNTWYSIKIEVSAAEIKYYMDDVLIYTGDNFTSENIEGFNMLHNNYGGDAYYDNFVYANGTLSNKDFSELADLSIYPNPVKNELNIQGLESFELERLSIYNMMGQQLLESTTAETLNVDQLSGGAYILEITTKENKSFTEKFIKR</sequence>
<organism evidence="4 5">
    <name type="scientific">Psychroflexus halocasei</name>
    <dbReference type="NCBI Taxonomy" id="908615"/>
    <lineage>
        <taxon>Bacteria</taxon>
        <taxon>Pseudomonadati</taxon>
        <taxon>Bacteroidota</taxon>
        <taxon>Flavobacteriia</taxon>
        <taxon>Flavobacteriales</taxon>
        <taxon>Flavobacteriaceae</taxon>
        <taxon>Psychroflexus</taxon>
    </lineage>
</organism>
<dbReference type="EMBL" id="FNQF01000006">
    <property type="protein sequence ID" value="SEA51224.1"/>
    <property type="molecule type" value="Genomic_DNA"/>
</dbReference>